<name>A0A1Y2MMU0_PSEAH</name>
<dbReference type="EMBL" id="MIGB01000047">
    <property type="protein sequence ID" value="OSY35768.1"/>
    <property type="molecule type" value="Genomic_DNA"/>
</dbReference>
<comment type="caution">
    <text evidence="1">The sequence shown here is derived from an EMBL/GenBank/DDBJ whole genome shotgun (WGS) entry which is preliminary data.</text>
</comment>
<dbReference type="STRING" id="2074.BG845_05860"/>
<evidence type="ECO:0000313" key="2">
    <source>
        <dbReference type="Proteomes" id="UP000194360"/>
    </source>
</evidence>
<protein>
    <recommendedName>
        <fullName evidence="3">S-adenosyl-L-methionine-dependent methyltransferase</fullName>
    </recommendedName>
</protein>
<dbReference type="RefSeq" id="WP_125911636.1">
    <property type="nucleotide sequence ID" value="NZ_AP018920.1"/>
</dbReference>
<dbReference type="Proteomes" id="UP000194360">
    <property type="component" value="Unassembled WGS sequence"/>
</dbReference>
<dbReference type="AlphaFoldDB" id="A0A1Y2MMU0"/>
<evidence type="ECO:0008006" key="3">
    <source>
        <dbReference type="Google" id="ProtNLM"/>
    </source>
</evidence>
<dbReference type="SUPFAM" id="SSF53335">
    <property type="entry name" value="S-adenosyl-L-methionine-dependent methyltransferases"/>
    <property type="match status" value="1"/>
</dbReference>
<dbReference type="Gene3D" id="3.40.50.150">
    <property type="entry name" value="Vaccinia Virus protein VP39"/>
    <property type="match status" value="1"/>
</dbReference>
<reference evidence="1 2" key="1">
    <citation type="submission" date="2016-09" db="EMBL/GenBank/DDBJ databases">
        <title>Pseudonocardia autotrophica DSM535, a candidate organism with high potential of specific P450 cytochromes.</title>
        <authorList>
            <person name="Grumaz C."/>
            <person name="Vainshtein Y."/>
            <person name="Kirstahler P."/>
            <person name="Sohn K."/>
        </authorList>
    </citation>
    <scope>NUCLEOTIDE SEQUENCE [LARGE SCALE GENOMIC DNA]</scope>
    <source>
        <strain evidence="1 2">DSM 535</strain>
    </source>
</reference>
<sequence>MLLDVRPHSRLRGARAVNLNDAVLPVLDAVTASDVDLSRVRVVADWVQYRDNFRGVVQSRRIGQATPDTGGLPPPEPLGVRDDDLEIAVDLRRSGSVRPEELHELTAAALSATGDDLPLEDWGPGSRSCVWDFNALYWSALELWEKSTGRGYEQALPGGESDARNTEAARELILELFGVWDRLVTAQALPDELYVLEIGVGNGGQAKVFLDEFARLDQERGSDYYRRLHYLMCDYSAHVLELARQAVAEHAEQVSSFTLDATRPCTALGFLKYKIFLVYVSNVYDNLPTDEVAQLGGRTYQVEIRAQLCAADAAELAGSIGIGIDRLPDVVHRLLRLGPSLLADAMPDRFPDTGAAVDFWRRAWAAVRLDERYVPLAGLDTYDLGGGTDLGGELLRPLLESGADVRMHVNNGALQSFVDSLRLLHPYGRLVCHDLFVTEIEGYRTHFRGPGKYDGSVVNWVNGPLLAHVGRRRGFDVRYERFRHRAGGGNIVTMTAQARD</sequence>
<keyword evidence="2" id="KW-1185">Reference proteome</keyword>
<accession>A0A1Y2MMU0</accession>
<dbReference type="InterPro" id="IPR029063">
    <property type="entry name" value="SAM-dependent_MTases_sf"/>
</dbReference>
<dbReference type="OrthoDB" id="3560345at2"/>
<organism evidence="1 2">
    <name type="scientific">Pseudonocardia autotrophica</name>
    <name type="common">Amycolata autotrophica</name>
    <name type="synonym">Nocardia autotrophica</name>
    <dbReference type="NCBI Taxonomy" id="2074"/>
    <lineage>
        <taxon>Bacteria</taxon>
        <taxon>Bacillati</taxon>
        <taxon>Actinomycetota</taxon>
        <taxon>Actinomycetes</taxon>
        <taxon>Pseudonocardiales</taxon>
        <taxon>Pseudonocardiaceae</taxon>
        <taxon>Pseudonocardia</taxon>
    </lineage>
</organism>
<gene>
    <name evidence="1" type="ORF">BG845_05860</name>
</gene>
<proteinExistence type="predicted"/>
<evidence type="ECO:0000313" key="1">
    <source>
        <dbReference type="EMBL" id="OSY35768.1"/>
    </source>
</evidence>